<accession>A0A0L6V3S1</accession>
<evidence type="ECO:0000256" key="3">
    <source>
        <dbReference type="ARBA" id="ARBA00023235"/>
    </source>
</evidence>
<dbReference type="Gene3D" id="3.40.50.300">
    <property type="entry name" value="P-loop containing nucleotide triphosphate hydrolases"/>
    <property type="match status" value="1"/>
</dbReference>
<dbReference type="InterPro" id="IPR027417">
    <property type="entry name" value="P-loop_NTPase"/>
</dbReference>
<evidence type="ECO:0000313" key="7">
    <source>
        <dbReference type="Proteomes" id="UP000037035"/>
    </source>
</evidence>
<evidence type="ECO:0000256" key="2">
    <source>
        <dbReference type="ARBA" id="ARBA00023125"/>
    </source>
</evidence>
<dbReference type="GO" id="GO:0000724">
    <property type="term" value="P:double-strand break repair via homologous recombination"/>
    <property type="evidence" value="ECO:0007669"/>
    <property type="project" value="TreeGrafter"/>
</dbReference>
<sequence>MFILTPKKKYGRPPVSTFTKIFSVKMILKFEVKLRMFQGLQPAKELQLDVVFNLVRRRNTFLLPGMGLSKSRIPELYYRLIPHKRKAVILVLNPLDSLGDNQVYEKNFAGLTAINLTKLTFTEKAATDIATGVYQLVYLSPQIFLNNKRFEKLYFSTDFQNRLALVAINEAHMIYTWALVESGKQKGNLSLHFKHEDSGLFCPSYGNMGRQLLCQNGQPMLLVSARCCPVGVKAICESLKPEIEMIRVQMNSSLSSCLDLDLVPTLVYSGSHNRTLTALEVNDLARKSPVQSLRPKSTCARRYHSCSSEPDKIDCTNNFASELKASALYYELQCGRDGRPGLAILLVEKSRRGGKNTVNEFTRGAEQSNEDRMDALAVTPVCLRIAFSVIILTNTLLTVLDMFRCGLMTIYMEEEAREQSLGFPKCRCSNCEAAAAANLWANLPFASLQTFDQIVNDTFTTDQNAPNRHPSKIQSTRKRKITAKQGPFMDAFKSQIVEDFTAFHAHLMGKEASIQGPDVLGDEELEVLLCNFPWLKPS</sequence>
<dbReference type="GO" id="GO:0005694">
    <property type="term" value="C:chromosome"/>
    <property type="evidence" value="ECO:0007669"/>
    <property type="project" value="TreeGrafter"/>
</dbReference>
<keyword evidence="2" id="KW-0238">DNA-binding</keyword>
<dbReference type="AlphaFoldDB" id="A0A0L6V3S1"/>
<dbReference type="OrthoDB" id="2504585at2759"/>
<dbReference type="EC" id="5.6.2.4" evidence="5"/>
<dbReference type="STRING" id="27349.A0A0L6V3S1"/>
<comment type="catalytic activity">
    <reaction evidence="4">
        <text>Couples ATP hydrolysis with the unwinding of duplex DNA by translocating in the 3'-5' direction.</text>
        <dbReference type="EC" id="5.6.2.4"/>
    </reaction>
</comment>
<dbReference type="Proteomes" id="UP000037035">
    <property type="component" value="Unassembled WGS sequence"/>
</dbReference>
<dbReference type="SUPFAM" id="SSF52540">
    <property type="entry name" value="P-loop containing nucleoside triphosphate hydrolases"/>
    <property type="match status" value="1"/>
</dbReference>
<dbReference type="GO" id="GO:0005737">
    <property type="term" value="C:cytoplasm"/>
    <property type="evidence" value="ECO:0007669"/>
    <property type="project" value="TreeGrafter"/>
</dbReference>
<dbReference type="GO" id="GO:0009378">
    <property type="term" value="F:four-way junction helicase activity"/>
    <property type="evidence" value="ECO:0007669"/>
    <property type="project" value="TreeGrafter"/>
</dbReference>
<gene>
    <name evidence="6" type="ORF">VP01_2744g5</name>
</gene>
<dbReference type="PANTHER" id="PTHR13710">
    <property type="entry name" value="DNA HELICASE RECQ FAMILY MEMBER"/>
    <property type="match status" value="1"/>
</dbReference>
<protein>
    <recommendedName>
        <fullName evidence="5">DNA 3'-5' helicase</fullName>
        <ecNumber evidence="5">5.6.2.4</ecNumber>
    </recommendedName>
</protein>
<evidence type="ECO:0000256" key="1">
    <source>
        <dbReference type="ARBA" id="ARBA00005446"/>
    </source>
</evidence>
<reference evidence="6 7" key="1">
    <citation type="submission" date="2015-08" db="EMBL/GenBank/DDBJ databases">
        <title>Next Generation Sequencing and Analysis of the Genome of Puccinia sorghi L Schw, the Causal Agent of Maize Common Rust.</title>
        <authorList>
            <person name="Rochi L."/>
            <person name="Burguener G."/>
            <person name="Darino M."/>
            <person name="Turjanski A."/>
            <person name="Kreff E."/>
            <person name="Dieguez M.J."/>
            <person name="Sacco F."/>
        </authorList>
    </citation>
    <scope>NUCLEOTIDE SEQUENCE [LARGE SCALE GENOMIC DNA]</scope>
    <source>
        <strain evidence="6 7">RO10H11247</strain>
    </source>
</reference>
<dbReference type="EMBL" id="LAVV01007662">
    <property type="protein sequence ID" value="KNZ55187.1"/>
    <property type="molecule type" value="Genomic_DNA"/>
</dbReference>
<name>A0A0L6V3S1_9BASI</name>
<dbReference type="GO" id="GO:0003677">
    <property type="term" value="F:DNA binding"/>
    <property type="evidence" value="ECO:0007669"/>
    <property type="project" value="UniProtKB-KW"/>
</dbReference>
<evidence type="ECO:0000256" key="5">
    <source>
        <dbReference type="ARBA" id="ARBA00034808"/>
    </source>
</evidence>
<dbReference type="GO" id="GO:0043138">
    <property type="term" value="F:3'-5' DNA helicase activity"/>
    <property type="evidence" value="ECO:0007669"/>
    <property type="project" value="UniProtKB-EC"/>
</dbReference>
<proteinExistence type="inferred from homology"/>
<dbReference type="VEuPathDB" id="FungiDB:VP01_2744g5"/>
<dbReference type="PANTHER" id="PTHR13710:SF105">
    <property type="entry name" value="ATP-DEPENDENT DNA HELICASE Q1"/>
    <property type="match status" value="1"/>
</dbReference>
<keyword evidence="3" id="KW-0413">Isomerase</keyword>
<evidence type="ECO:0000313" key="6">
    <source>
        <dbReference type="EMBL" id="KNZ55187.1"/>
    </source>
</evidence>
<organism evidence="6 7">
    <name type="scientific">Puccinia sorghi</name>
    <dbReference type="NCBI Taxonomy" id="27349"/>
    <lineage>
        <taxon>Eukaryota</taxon>
        <taxon>Fungi</taxon>
        <taxon>Dikarya</taxon>
        <taxon>Basidiomycota</taxon>
        <taxon>Pucciniomycotina</taxon>
        <taxon>Pucciniomycetes</taxon>
        <taxon>Pucciniales</taxon>
        <taxon>Pucciniaceae</taxon>
        <taxon>Puccinia</taxon>
    </lineage>
</organism>
<comment type="similarity">
    <text evidence="1">Belongs to the helicase family. RecQ subfamily.</text>
</comment>
<comment type="caution">
    <text evidence="6">The sequence shown here is derived from an EMBL/GenBank/DDBJ whole genome shotgun (WGS) entry which is preliminary data.</text>
</comment>
<keyword evidence="7" id="KW-1185">Reference proteome</keyword>
<evidence type="ECO:0000256" key="4">
    <source>
        <dbReference type="ARBA" id="ARBA00034617"/>
    </source>
</evidence>